<dbReference type="Gene3D" id="3.40.50.720">
    <property type="entry name" value="NAD(P)-binding Rossmann-like Domain"/>
    <property type="match status" value="1"/>
</dbReference>
<evidence type="ECO:0000313" key="2">
    <source>
        <dbReference type="EMBL" id="MTV49660.1"/>
    </source>
</evidence>
<comment type="caution">
    <text evidence="2">The sequence shown here is derived from an EMBL/GenBank/DDBJ whole genome shotgun (WGS) entry which is preliminary data.</text>
</comment>
<feature type="domain" description="NAD-dependent epimerase/dehydratase" evidence="1">
    <location>
        <begin position="7"/>
        <end position="252"/>
    </location>
</feature>
<evidence type="ECO:0000259" key="1">
    <source>
        <dbReference type="Pfam" id="PF01370"/>
    </source>
</evidence>
<protein>
    <submittedName>
        <fullName evidence="2">NAD-dependent epimerase/dehydratase family protein</fullName>
    </submittedName>
</protein>
<reference evidence="2 3" key="1">
    <citation type="submission" date="2019-11" db="EMBL/GenBank/DDBJ databases">
        <title>Whole-genome sequence of a the green, strictly anaerobic photosynthetic bacterium Heliobacillus mobilis DSM 6151.</title>
        <authorList>
            <person name="Kyndt J.A."/>
            <person name="Meyer T.E."/>
        </authorList>
    </citation>
    <scope>NUCLEOTIDE SEQUENCE [LARGE SCALE GENOMIC DNA]</scope>
    <source>
        <strain evidence="2 3">DSM 6151</strain>
    </source>
</reference>
<accession>A0A6I3SL78</accession>
<organism evidence="2 3">
    <name type="scientific">Heliobacterium mobile</name>
    <name type="common">Heliobacillus mobilis</name>
    <dbReference type="NCBI Taxonomy" id="28064"/>
    <lineage>
        <taxon>Bacteria</taxon>
        <taxon>Bacillati</taxon>
        <taxon>Bacillota</taxon>
        <taxon>Clostridia</taxon>
        <taxon>Eubacteriales</taxon>
        <taxon>Heliobacteriaceae</taxon>
        <taxon>Heliobacterium</taxon>
    </lineage>
</organism>
<dbReference type="AlphaFoldDB" id="A0A6I3SL78"/>
<evidence type="ECO:0000313" key="3">
    <source>
        <dbReference type="Proteomes" id="UP000430670"/>
    </source>
</evidence>
<proteinExistence type="predicted"/>
<dbReference type="SUPFAM" id="SSF51735">
    <property type="entry name" value="NAD(P)-binding Rossmann-fold domains"/>
    <property type="match status" value="1"/>
</dbReference>
<dbReference type="InterPro" id="IPR050177">
    <property type="entry name" value="Lipid_A_modif_metabolic_enz"/>
</dbReference>
<dbReference type="PANTHER" id="PTHR43245:SF23">
    <property type="entry name" value="NAD(P)-BINDING DOMAIN-CONTAINING PROTEIN"/>
    <property type="match status" value="1"/>
</dbReference>
<keyword evidence="3" id="KW-1185">Reference proteome</keyword>
<name>A0A6I3SL78_HELMO</name>
<gene>
    <name evidence="2" type="ORF">GJ688_11810</name>
</gene>
<dbReference type="EMBL" id="WNKU01000013">
    <property type="protein sequence ID" value="MTV49660.1"/>
    <property type="molecule type" value="Genomic_DNA"/>
</dbReference>
<dbReference type="Pfam" id="PF01370">
    <property type="entry name" value="Epimerase"/>
    <property type="match status" value="1"/>
</dbReference>
<dbReference type="Proteomes" id="UP000430670">
    <property type="component" value="Unassembled WGS sequence"/>
</dbReference>
<dbReference type="PANTHER" id="PTHR43245">
    <property type="entry name" value="BIFUNCTIONAL POLYMYXIN RESISTANCE PROTEIN ARNA"/>
    <property type="match status" value="1"/>
</dbReference>
<sequence>MIVGKNVLVLGGAGFIGSYVCRELLEKGYKLTIVDNFSKYGFIQHDYLRHPNVRLLVKDVRNMYPVEFKGYDIILCLAALIGGIKYFHKIPYQIARDNNELLAYAIDCTLASSPEAVFVYFSSSMVYERVQHPVTEADAYQQLVPFTNYGMQKLYGEYMVRGAEQELGLRYLIVRPFNAVGSGELPAVDSKGELEFGMAHVIPDFVYKAMVRQSPFEILGDGEQVRTFTHARDVAEALQLALAKGIVNEDFNFCGLNTFKVSDLALRIWEKVNGEIPFPGFKHLSAPEADVRFRVGVSEKAQAILGWTPKYDMDYILDDTIRFIKDNFQAVRR</sequence>
<dbReference type="InterPro" id="IPR036291">
    <property type="entry name" value="NAD(P)-bd_dom_sf"/>
</dbReference>
<dbReference type="InterPro" id="IPR001509">
    <property type="entry name" value="Epimerase_deHydtase"/>
</dbReference>